<dbReference type="EMBL" id="ASHM01222040">
    <property type="protein sequence ID" value="PNX68102.1"/>
    <property type="molecule type" value="Genomic_DNA"/>
</dbReference>
<evidence type="ECO:0000313" key="2">
    <source>
        <dbReference type="EMBL" id="PNX68102.1"/>
    </source>
</evidence>
<evidence type="ECO:0000256" key="1">
    <source>
        <dbReference type="SAM" id="MobiDB-lite"/>
    </source>
</evidence>
<sequence>MVNHMQSTVYAGGLYADALGSLQLVPHYPDQPAEAVAEEILAAETYGDQEQQVPPSEGQPEQQATAA</sequence>
<name>A0A2K3KPA1_TRIPR</name>
<dbReference type="AlphaFoldDB" id="A0A2K3KPA1"/>
<gene>
    <name evidence="2" type="ORF">L195_g063825</name>
</gene>
<feature type="non-terminal residue" evidence="2">
    <location>
        <position position="67"/>
    </location>
</feature>
<organism evidence="2 3">
    <name type="scientific">Trifolium pratense</name>
    <name type="common">Red clover</name>
    <dbReference type="NCBI Taxonomy" id="57577"/>
    <lineage>
        <taxon>Eukaryota</taxon>
        <taxon>Viridiplantae</taxon>
        <taxon>Streptophyta</taxon>
        <taxon>Embryophyta</taxon>
        <taxon>Tracheophyta</taxon>
        <taxon>Spermatophyta</taxon>
        <taxon>Magnoliopsida</taxon>
        <taxon>eudicotyledons</taxon>
        <taxon>Gunneridae</taxon>
        <taxon>Pentapetalae</taxon>
        <taxon>rosids</taxon>
        <taxon>fabids</taxon>
        <taxon>Fabales</taxon>
        <taxon>Fabaceae</taxon>
        <taxon>Papilionoideae</taxon>
        <taxon>50 kb inversion clade</taxon>
        <taxon>NPAAA clade</taxon>
        <taxon>Hologalegina</taxon>
        <taxon>IRL clade</taxon>
        <taxon>Trifolieae</taxon>
        <taxon>Trifolium</taxon>
    </lineage>
</organism>
<evidence type="ECO:0000313" key="3">
    <source>
        <dbReference type="Proteomes" id="UP000236291"/>
    </source>
</evidence>
<protein>
    <submittedName>
        <fullName evidence="2">Uncharacterized protein</fullName>
    </submittedName>
</protein>
<accession>A0A2K3KPA1</accession>
<proteinExistence type="predicted"/>
<reference evidence="2 3" key="1">
    <citation type="journal article" date="2014" name="Am. J. Bot.">
        <title>Genome assembly and annotation for red clover (Trifolium pratense; Fabaceae).</title>
        <authorList>
            <person name="Istvanek J."/>
            <person name="Jaros M."/>
            <person name="Krenek A."/>
            <person name="Repkova J."/>
        </authorList>
    </citation>
    <scope>NUCLEOTIDE SEQUENCE [LARGE SCALE GENOMIC DNA]</scope>
    <source>
        <strain evidence="3">cv. Tatra</strain>
        <tissue evidence="2">Young leaves</tissue>
    </source>
</reference>
<reference evidence="2 3" key="2">
    <citation type="journal article" date="2017" name="Front. Plant Sci.">
        <title>Gene Classification and Mining of Molecular Markers Useful in Red Clover (Trifolium pratense) Breeding.</title>
        <authorList>
            <person name="Istvanek J."/>
            <person name="Dluhosova J."/>
            <person name="Dluhos P."/>
            <person name="Patkova L."/>
            <person name="Nedelnik J."/>
            <person name="Repkova J."/>
        </authorList>
    </citation>
    <scope>NUCLEOTIDE SEQUENCE [LARGE SCALE GENOMIC DNA]</scope>
    <source>
        <strain evidence="3">cv. Tatra</strain>
        <tissue evidence="2">Young leaves</tissue>
    </source>
</reference>
<feature type="region of interest" description="Disordered" evidence="1">
    <location>
        <begin position="43"/>
        <end position="67"/>
    </location>
</feature>
<feature type="compositionally biased region" description="Polar residues" evidence="1">
    <location>
        <begin position="48"/>
        <end position="67"/>
    </location>
</feature>
<comment type="caution">
    <text evidence="2">The sequence shown here is derived from an EMBL/GenBank/DDBJ whole genome shotgun (WGS) entry which is preliminary data.</text>
</comment>
<dbReference type="Proteomes" id="UP000236291">
    <property type="component" value="Unassembled WGS sequence"/>
</dbReference>